<dbReference type="Proteomes" id="UP001420932">
    <property type="component" value="Unassembled WGS sequence"/>
</dbReference>
<name>A0AAP0KZ63_9MAGN</name>
<keyword evidence="2" id="KW-1185">Reference proteome</keyword>
<accession>A0AAP0KZ63</accession>
<organism evidence="1 2">
    <name type="scientific">Stephania yunnanensis</name>
    <dbReference type="NCBI Taxonomy" id="152371"/>
    <lineage>
        <taxon>Eukaryota</taxon>
        <taxon>Viridiplantae</taxon>
        <taxon>Streptophyta</taxon>
        <taxon>Embryophyta</taxon>
        <taxon>Tracheophyta</taxon>
        <taxon>Spermatophyta</taxon>
        <taxon>Magnoliopsida</taxon>
        <taxon>Ranunculales</taxon>
        <taxon>Menispermaceae</taxon>
        <taxon>Menispermoideae</taxon>
        <taxon>Cissampelideae</taxon>
        <taxon>Stephania</taxon>
    </lineage>
</organism>
<reference evidence="1 2" key="1">
    <citation type="submission" date="2024-01" db="EMBL/GenBank/DDBJ databases">
        <title>Genome assemblies of Stephania.</title>
        <authorList>
            <person name="Yang L."/>
        </authorList>
    </citation>
    <scope>NUCLEOTIDE SEQUENCE [LARGE SCALE GENOMIC DNA]</scope>
    <source>
        <strain evidence="1">YNDBR</strain>
        <tissue evidence="1">Leaf</tissue>
    </source>
</reference>
<dbReference type="AlphaFoldDB" id="A0AAP0KZ63"/>
<sequence>MGLNCSKLTPGTRSRVSGAQIETRARHFEVRIFRGLLALPVAVAELALPVSVAELARLAGR</sequence>
<protein>
    <submittedName>
        <fullName evidence="1">Uncharacterized protein</fullName>
    </submittedName>
</protein>
<dbReference type="EMBL" id="JBBNAF010000003">
    <property type="protein sequence ID" value="KAK9160547.1"/>
    <property type="molecule type" value="Genomic_DNA"/>
</dbReference>
<evidence type="ECO:0000313" key="1">
    <source>
        <dbReference type="EMBL" id="KAK9160547.1"/>
    </source>
</evidence>
<gene>
    <name evidence="1" type="ORF">Syun_006888</name>
</gene>
<proteinExistence type="predicted"/>
<comment type="caution">
    <text evidence="1">The sequence shown here is derived from an EMBL/GenBank/DDBJ whole genome shotgun (WGS) entry which is preliminary data.</text>
</comment>
<evidence type="ECO:0000313" key="2">
    <source>
        <dbReference type="Proteomes" id="UP001420932"/>
    </source>
</evidence>